<keyword evidence="7" id="KW-0227">DNA damage</keyword>
<evidence type="ECO:0000256" key="3">
    <source>
        <dbReference type="ARBA" id="ARBA00022490"/>
    </source>
</evidence>
<evidence type="ECO:0000256" key="1">
    <source>
        <dbReference type="ARBA" id="ARBA00001946"/>
    </source>
</evidence>
<evidence type="ECO:0000256" key="2">
    <source>
        <dbReference type="ARBA" id="ARBA00004496"/>
    </source>
</evidence>
<keyword evidence="9" id="KW-0460">Magnesium</keyword>
<comment type="similarity">
    <text evidence="12">Belongs to the RecU family.</text>
</comment>
<name>A0A2Z2KJQ5_9BACL</name>
<dbReference type="GO" id="GO:0003676">
    <property type="term" value="F:nucleic acid binding"/>
    <property type="evidence" value="ECO:0007669"/>
    <property type="project" value="InterPro"/>
</dbReference>
<dbReference type="InterPro" id="IPR004612">
    <property type="entry name" value="Resolv_RecU"/>
</dbReference>
<evidence type="ECO:0000256" key="10">
    <source>
        <dbReference type="ARBA" id="ARBA00023172"/>
    </source>
</evidence>
<keyword evidence="11" id="KW-0234">DNA repair</keyword>
<dbReference type="AlphaFoldDB" id="A0A2Z2KJQ5"/>
<protein>
    <recommendedName>
        <fullName evidence="13">Holliday junction resolvase RecU</fullName>
    </recommendedName>
</protein>
<proteinExistence type="inferred from homology"/>
<evidence type="ECO:0000256" key="7">
    <source>
        <dbReference type="ARBA" id="ARBA00022763"/>
    </source>
</evidence>
<gene>
    <name evidence="14" type="ORF">B9T62_18285</name>
</gene>
<dbReference type="InterPro" id="IPR011335">
    <property type="entry name" value="Restrct_endonuc-II-like"/>
</dbReference>
<keyword evidence="15" id="KW-1185">Reference proteome</keyword>
<keyword evidence="3" id="KW-0963">Cytoplasm</keyword>
<dbReference type="Pfam" id="PF03838">
    <property type="entry name" value="RecU"/>
    <property type="match status" value="1"/>
</dbReference>
<sequence>MVVKKKEGKVFEDNLQESVKQCEEKIFFSRIKDTFIPPDLRQRVKVTKNDYDCMMFARSHLFTLELKSTKENRFSFDESIIKQHQIDKLLEASTYENVISGFLMNFREPINRVFFIHINDFVDYQKVAQNQIKEHKYKSKINRSSIPIRICEEVGIEIKGIIKKVNYHYHMKEFITEAINTYTNRGVR</sequence>
<comment type="subcellular location">
    <subcellularLocation>
        <location evidence="2">Cytoplasm</location>
    </subcellularLocation>
</comment>
<dbReference type="KEGG" id="pdh:B9T62_18285"/>
<accession>A0A2Z2KJQ5</accession>
<dbReference type="RefSeq" id="WP_087916557.1">
    <property type="nucleotide sequence ID" value="NZ_CP021780.1"/>
</dbReference>
<keyword evidence="6" id="KW-0255">Endonuclease</keyword>
<dbReference type="SUPFAM" id="SSF52980">
    <property type="entry name" value="Restriction endonuclease-like"/>
    <property type="match status" value="1"/>
</dbReference>
<evidence type="ECO:0000256" key="6">
    <source>
        <dbReference type="ARBA" id="ARBA00022759"/>
    </source>
</evidence>
<evidence type="ECO:0000256" key="13">
    <source>
        <dbReference type="ARBA" id="ARBA00029523"/>
    </source>
</evidence>
<comment type="cofactor">
    <cofactor evidence="1">
        <name>Mg(2+)</name>
        <dbReference type="ChEBI" id="CHEBI:18420"/>
    </cofactor>
</comment>
<dbReference type="EMBL" id="CP021780">
    <property type="protein sequence ID" value="ASA22559.1"/>
    <property type="molecule type" value="Genomic_DNA"/>
</dbReference>
<keyword evidence="8" id="KW-0378">Hydrolase</keyword>
<evidence type="ECO:0000256" key="5">
    <source>
        <dbReference type="ARBA" id="ARBA00022723"/>
    </source>
</evidence>
<evidence type="ECO:0000256" key="12">
    <source>
        <dbReference type="ARBA" id="ARBA00023447"/>
    </source>
</evidence>
<keyword evidence="5" id="KW-0479">Metal-binding</keyword>
<organism evidence="14 15">
    <name type="scientific">Paenibacillus donghaensis</name>
    <dbReference type="NCBI Taxonomy" id="414771"/>
    <lineage>
        <taxon>Bacteria</taxon>
        <taxon>Bacillati</taxon>
        <taxon>Bacillota</taxon>
        <taxon>Bacilli</taxon>
        <taxon>Bacillales</taxon>
        <taxon>Paenibacillaceae</taxon>
        <taxon>Paenibacillus</taxon>
    </lineage>
</organism>
<evidence type="ECO:0000313" key="15">
    <source>
        <dbReference type="Proteomes" id="UP000249890"/>
    </source>
</evidence>
<evidence type="ECO:0000256" key="4">
    <source>
        <dbReference type="ARBA" id="ARBA00022722"/>
    </source>
</evidence>
<dbReference type="Proteomes" id="UP000249890">
    <property type="component" value="Chromosome"/>
</dbReference>
<evidence type="ECO:0000256" key="9">
    <source>
        <dbReference type="ARBA" id="ARBA00022842"/>
    </source>
</evidence>
<dbReference type="Gene3D" id="3.40.1350.10">
    <property type="match status" value="1"/>
</dbReference>
<reference evidence="14 15" key="1">
    <citation type="submission" date="2017-06" db="EMBL/GenBank/DDBJ databases">
        <title>Complete genome sequence of Paenibacillus donghaensis KCTC 13049T isolated from East Sea sediment, South Korea.</title>
        <authorList>
            <person name="Jung B.K."/>
            <person name="Hong S.-J."/>
            <person name="Shin J.-H."/>
        </authorList>
    </citation>
    <scope>NUCLEOTIDE SEQUENCE [LARGE SCALE GENOMIC DNA]</scope>
    <source>
        <strain evidence="14 15">KCTC 13049</strain>
    </source>
</reference>
<keyword evidence="4" id="KW-0540">Nuclease</keyword>
<evidence type="ECO:0000256" key="8">
    <source>
        <dbReference type="ARBA" id="ARBA00022801"/>
    </source>
</evidence>
<evidence type="ECO:0000256" key="11">
    <source>
        <dbReference type="ARBA" id="ARBA00023204"/>
    </source>
</evidence>
<dbReference type="InterPro" id="IPR011856">
    <property type="entry name" value="tRNA_endonuc-like_dom_sf"/>
</dbReference>
<keyword evidence="10" id="KW-0233">DNA recombination</keyword>
<evidence type="ECO:0000313" key="14">
    <source>
        <dbReference type="EMBL" id="ASA22559.1"/>
    </source>
</evidence>
<dbReference type="OrthoDB" id="2475790at2"/>